<name>A0A1H0IVY1_9BACT</name>
<dbReference type="EMBL" id="FNJI01000001">
    <property type="protein sequence ID" value="SDO35666.1"/>
    <property type="molecule type" value="Genomic_DNA"/>
</dbReference>
<evidence type="ECO:0000256" key="1">
    <source>
        <dbReference type="ARBA" id="ARBA00008791"/>
    </source>
</evidence>
<dbReference type="AlphaFoldDB" id="A0A1H0IVY1"/>
<evidence type="ECO:0000259" key="2">
    <source>
        <dbReference type="Pfam" id="PF00582"/>
    </source>
</evidence>
<dbReference type="PANTHER" id="PTHR46268:SF6">
    <property type="entry name" value="UNIVERSAL STRESS PROTEIN UP12"/>
    <property type="match status" value="1"/>
</dbReference>
<evidence type="ECO:0000313" key="3">
    <source>
        <dbReference type="EMBL" id="SDO35666.1"/>
    </source>
</evidence>
<dbReference type="Gene3D" id="3.40.50.620">
    <property type="entry name" value="HUPs"/>
    <property type="match status" value="1"/>
</dbReference>
<reference evidence="3 4" key="1">
    <citation type="submission" date="2016-10" db="EMBL/GenBank/DDBJ databases">
        <authorList>
            <person name="de Groot N.N."/>
        </authorList>
    </citation>
    <scope>NUCLEOTIDE SEQUENCE [LARGE SCALE GENOMIC DNA]</scope>
    <source>
        <strain evidence="3 4">DSM 12130</strain>
    </source>
</reference>
<dbReference type="InterPro" id="IPR006016">
    <property type="entry name" value="UspA"/>
</dbReference>
<dbReference type="OrthoDB" id="3217301at2"/>
<dbReference type="STRING" id="91360.SAMN05660330_00049"/>
<organism evidence="3 4">
    <name type="scientific">Desulforhopalus singaporensis</name>
    <dbReference type="NCBI Taxonomy" id="91360"/>
    <lineage>
        <taxon>Bacteria</taxon>
        <taxon>Pseudomonadati</taxon>
        <taxon>Thermodesulfobacteriota</taxon>
        <taxon>Desulfobulbia</taxon>
        <taxon>Desulfobulbales</taxon>
        <taxon>Desulfocapsaceae</taxon>
        <taxon>Desulforhopalus</taxon>
    </lineage>
</organism>
<accession>A0A1H0IVY1</accession>
<dbReference type="PANTHER" id="PTHR46268">
    <property type="entry name" value="STRESS RESPONSE PROTEIN NHAX"/>
    <property type="match status" value="1"/>
</dbReference>
<feature type="domain" description="UspA" evidence="2">
    <location>
        <begin position="6"/>
        <end position="167"/>
    </location>
</feature>
<dbReference type="Proteomes" id="UP000199073">
    <property type="component" value="Unassembled WGS sequence"/>
</dbReference>
<dbReference type="CDD" id="cd00293">
    <property type="entry name" value="USP-like"/>
    <property type="match status" value="1"/>
</dbReference>
<comment type="similarity">
    <text evidence="1">Belongs to the universal stress protein A family.</text>
</comment>
<protein>
    <submittedName>
        <fullName evidence="3">Nucleotide-binding universal stress protein, UspA family</fullName>
    </submittedName>
</protein>
<dbReference type="PRINTS" id="PR01438">
    <property type="entry name" value="UNVRSLSTRESS"/>
</dbReference>
<sequence>MIKPMNKILFATDLTPNCQQAYDYAISLSMRFQATVYLLYIIEPLPENVEGRIKGLLGQHRWEDITHTKEGEVRKSLTGKRTSAHVMSDIQEFCKLVGVGNADSDLQSREIIISDGNIVETIIETAEKNQCDLIVMGAHKGLLHRNSIGDSIKGVMRESRVPVTVVPTDIEGK</sequence>
<dbReference type="InterPro" id="IPR014729">
    <property type="entry name" value="Rossmann-like_a/b/a_fold"/>
</dbReference>
<evidence type="ECO:0000313" key="4">
    <source>
        <dbReference type="Proteomes" id="UP000199073"/>
    </source>
</evidence>
<gene>
    <name evidence="3" type="ORF">SAMN05660330_00049</name>
</gene>
<dbReference type="SUPFAM" id="SSF52402">
    <property type="entry name" value="Adenine nucleotide alpha hydrolases-like"/>
    <property type="match status" value="1"/>
</dbReference>
<dbReference type="Pfam" id="PF00582">
    <property type="entry name" value="Usp"/>
    <property type="match status" value="1"/>
</dbReference>
<keyword evidence="4" id="KW-1185">Reference proteome</keyword>
<dbReference type="InterPro" id="IPR006015">
    <property type="entry name" value="Universal_stress_UspA"/>
</dbReference>
<proteinExistence type="inferred from homology"/>